<comment type="similarity">
    <text evidence="1">Belongs to the LysR transcriptional regulatory family.</text>
</comment>
<dbReference type="OrthoDB" id="79118at2"/>
<keyword evidence="4" id="KW-0804">Transcription</keyword>
<organism evidence="6 7">
    <name type="scientific">Actinoplanes friuliensis DSM 7358</name>
    <dbReference type="NCBI Taxonomy" id="1246995"/>
    <lineage>
        <taxon>Bacteria</taxon>
        <taxon>Bacillati</taxon>
        <taxon>Actinomycetota</taxon>
        <taxon>Actinomycetes</taxon>
        <taxon>Micromonosporales</taxon>
        <taxon>Micromonosporaceae</taxon>
        <taxon>Actinoplanes</taxon>
    </lineage>
</organism>
<dbReference type="Pfam" id="PF03466">
    <property type="entry name" value="LysR_substrate"/>
    <property type="match status" value="1"/>
</dbReference>
<dbReference type="PROSITE" id="PS50931">
    <property type="entry name" value="HTH_LYSR"/>
    <property type="match status" value="1"/>
</dbReference>
<dbReference type="CDD" id="cd05466">
    <property type="entry name" value="PBP2_LTTR_substrate"/>
    <property type="match status" value="1"/>
</dbReference>
<dbReference type="Gene3D" id="1.10.10.10">
    <property type="entry name" value="Winged helix-like DNA-binding domain superfamily/Winged helix DNA-binding domain"/>
    <property type="match status" value="1"/>
</dbReference>
<dbReference type="InterPro" id="IPR000847">
    <property type="entry name" value="LysR_HTH_N"/>
</dbReference>
<reference evidence="6 7" key="1">
    <citation type="journal article" date="2014" name="J. Biotechnol.">
        <title>Complete genome sequence of the actinobacterium Actinoplanes friuliensis HAG 010964, producer of the lipopeptide antibiotic friulimycin.</title>
        <authorList>
            <person name="Ruckert C."/>
            <person name="Szczepanowski R."/>
            <person name="Albersmeier A."/>
            <person name="Goesmann A."/>
            <person name="Fischer N."/>
            <person name="Steinkamper A."/>
            <person name="Puhler A."/>
            <person name="Biener R."/>
            <person name="Schwartz D."/>
            <person name="Kalinowski J."/>
        </authorList>
    </citation>
    <scope>NUCLEOTIDE SEQUENCE [LARGE SCALE GENOMIC DNA]</scope>
    <source>
        <strain evidence="6 7">DSM 7358</strain>
    </source>
</reference>
<dbReference type="GO" id="GO:0003700">
    <property type="term" value="F:DNA-binding transcription factor activity"/>
    <property type="evidence" value="ECO:0007669"/>
    <property type="project" value="InterPro"/>
</dbReference>
<dbReference type="GO" id="GO:0003677">
    <property type="term" value="F:DNA binding"/>
    <property type="evidence" value="ECO:0007669"/>
    <property type="project" value="UniProtKB-KW"/>
</dbReference>
<dbReference type="SUPFAM" id="SSF53850">
    <property type="entry name" value="Periplasmic binding protein-like II"/>
    <property type="match status" value="1"/>
</dbReference>
<dbReference type="Pfam" id="PF00126">
    <property type="entry name" value="HTH_1"/>
    <property type="match status" value="1"/>
</dbReference>
<evidence type="ECO:0000259" key="5">
    <source>
        <dbReference type="PROSITE" id="PS50931"/>
    </source>
</evidence>
<dbReference type="PANTHER" id="PTHR30346">
    <property type="entry name" value="TRANSCRIPTIONAL DUAL REGULATOR HCAR-RELATED"/>
    <property type="match status" value="1"/>
</dbReference>
<dbReference type="PRINTS" id="PR00039">
    <property type="entry name" value="HTHLYSR"/>
</dbReference>
<evidence type="ECO:0000256" key="3">
    <source>
        <dbReference type="ARBA" id="ARBA00023125"/>
    </source>
</evidence>
<dbReference type="PATRIC" id="fig|1246995.3.peg.3202"/>
<dbReference type="HOGENOM" id="CLU_039613_1_1_11"/>
<dbReference type="SUPFAM" id="SSF46785">
    <property type="entry name" value="Winged helix' DNA-binding domain"/>
    <property type="match status" value="1"/>
</dbReference>
<gene>
    <name evidence="6" type="ORF">AFR_15775</name>
</gene>
<evidence type="ECO:0000256" key="2">
    <source>
        <dbReference type="ARBA" id="ARBA00023015"/>
    </source>
</evidence>
<dbReference type="KEGG" id="afs:AFR_15775"/>
<dbReference type="eggNOG" id="COG0583">
    <property type="taxonomic scope" value="Bacteria"/>
</dbReference>
<keyword evidence="3" id="KW-0238">DNA-binding</keyword>
<evidence type="ECO:0000313" key="7">
    <source>
        <dbReference type="Proteomes" id="UP000017746"/>
    </source>
</evidence>
<dbReference type="GO" id="GO:0032993">
    <property type="term" value="C:protein-DNA complex"/>
    <property type="evidence" value="ECO:0007669"/>
    <property type="project" value="TreeGrafter"/>
</dbReference>
<dbReference type="EMBL" id="CP006272">
    <property type="protein sequence ID" value="AGZ41437.1"/>
    <property type="molecule type" value="Genomic_DNA"/>
</dbReference>
<accession>U5VXB8</accession>
<dbReference type="Gene3D" id="3.40.190.290">
    <property type="match status" value="1"/>
</dbReference>
<dbReference type="RefSeq" id="WP_023361496.1">
    <property type="nucleotide sequence ID" value="NC_022657.1"/>
</dbReference>
<sequence length="302" mass="32344">MDERAVSADALASFVVFADHLNFTRAAAELHISQPALHVKIRKLAAALGRPLYHRSGRRLVLTADGEAVARFARSHDERLTHFLADFAGHQAARPVVLAAGQGAYLYLLGDTIQAVLAEQPTRLRLINCDHRQMLAAVRTGQAHLGVSVLDVLPDDLTVLELATFPQVLLLPDDHPLARRRSIALTDLAGAGLVVPPQHRPHRVLLEQALRASEVEWTVAVEAEGWPLITHFVALGVGLAVVNGCVPAPAGLVARPVTGLPPVTYHVVHQPAALSDPRVAALLDRITAQRLAASAPRTPASS</sequence>
<name>U5VXB8_9ACTN</name>
<protein>
    <submittedName>
        <fullName evidence="6">Transcriptional regulator</fullName>
    </submittedName>
</protein>
<dbReference type="InterPro" id="IPR036390">
    <property type="entry name" value="WH_DNA-bd_sf"/>
</dbReference>
<evidence type="ECO:0000313" key="6">
    <source>
        <dbReference type="EMBL" id="AGZ41437.1"/>
    </source>
</evidence>
<dbReference type="InterPro" id="IPR005119">
    <property type="entry name" value="LysR_subst-bd"/>
</dbReference>
<dbReference type="Proteomes" id="UP000017746">
    <property type="component" value="Chromosome"/>
</dbReference>
<dbReference type="PANTHER" id="PTHR30346:SF28">
    <property type="entry name" value="HTH-TYPE TRANSCRIPTIONAL REGULATOR CYNR"/>
    <property type="match status" value="1"/>
</dbReference>
<feature type="domain" description="HTH lysR-type" evidence="5">
    <location>
        <begin position="6"/>
        <end position="63"/>
    </location>
</feature>
<evidence type="ECO:0000256" key="4">
    <source>
        <dbReference type="ARBA" id="ARBA00023163"/>
    </source>
</evidence>
<proteinExistence type="inferred from homology"/>
<dbReference type="InterPro" id="IPR036388">
    <property type="entry name" value="WH-like_DNA-bd_sf"/>
</dbReference>
<keyword evidence="2" id="KW-0805">Transcription regulation</keyword>
<dbReference type="AlphaFoldDB" id="U5VXB8"/>
<dbReference type="STRING" id="1246995.AFR_15775"/>
<evidence type="ECO:0000256" key="1">
    <source>
        <dbReference type="ARBA" id="ARBA00009437"/>
    </source>
</evidence>
<keyword evidence="7" id="KW-1185">Reference proteome</keyword>